<name>A0A926VC43_9CYAN</name>
<evidence type="ECO:0000313" key="1">
    <source>
        <dbReference type="EMBL" id="MBD2181141.1"/>
    </source>
</evidence>
<keyword evidence="2" id="KW-1185">Reference proteome</keyword>
<dbReference type="Proteomes" id="UP000641646">
    <property type="component" value="Unassembled WGS sequence"/>
</dbReference>
<organism evidence="1 2">
    <name type="scientific">Aerosakkonema funiforme FACHB-1375</name>
    <dbReference type="NCBI Taxonomy" id="2949571"/>
    <lineage>
        <taxon>Bacteria</taxon>
        <taxon>Bacillati</taxon>
        <taxon>Cyanobacteriota</taxon>
        <taxon>Cyanophyceae</taxon>
        <taxon>Oscillatoriophycideae</taxon>
        <taxon>Aerosakkonematales</taxon>
        <taxon>Aerosakkonemataceae</taxon>
        <taxon>Aerosakkonema</taxon>
    </lineage>
</organism>
<gene>
    <name evidence="1" type="ORF">H6G03_08510</name>
</gene>
<evidence type="ECO:0000313" key="2">
    <source>
        <dbReference type="Proteomes" id="UP000641646"/>
    </source>
</evidence>
<dbReference type="EMBL" id="JACJPW010000016">
    <property type="protein sequence ID" value="MBD2181141.1"/>
    <property type="molecule type" value="Genomic_DNA"/>
</dbReference>
<reference evidence="1" key="2">
    <citation type="submission" date="2020-08" db="EMBL/GenBank/DDBJ databases">
        <authorList>
            <person name="Chen M."/>
            <person name="Teng W."/>
            <person name="Zhao L."/>
            <person name="Hu C."/>
            <person name="Zhou Y."/>
            <person name="Han B."/>
            <person name="Song L."/>
            <person name="Shu W."/>
        </authorList>
    </citation>
    <scope>NUCLEOTIDE SEQUENCE</scope>
    <source>
        <strain evidence="1">FACHB-1375</strain>
    </source>
</reference>
<dbReference type="RefSeq" id="WP_190463902.1">
    <property type="nucleotide sequence ID" value="NZ_JACJPW010000016.1"/>
</dbReference>
<comment type="caution">
    <text evidence="1">The sequence shown here is derived from an EMBL/GenBank/DDBJ whole genome shotgun (WGS) entry which is preliminary data.</text>
</comment>
<protein>
    <submittedName>
        <fullName evidence="1">Uncharacterized protein</fullName>
    </submittedName>
</protein>
<proteinExistence type="predicted"/>
<accession>A0A926VC43</accession>
<sequence length="68" mass="7753">MHHVVILIQNGCNARNFADRLSGCVCASLWPTLKHSLPWTIVLCDRDRILPSLQGQANYHNYSNILYT</sequence>
<dbReference type="AlphaFoldDB" id="A0A926VC43"/>
<reference evidence="1" key="1">
    <citation type="journal article" date="2015" name="ISME J.">
        <title>Draft Genome Sequence of Streptomyces incarnatus NRRL8089, which Produces the Nucleoside Antibiotic Sinefungin.</title>
        <authorList>
            <person name="Oshima K."/>
            <person name="Hattori M."/>
            <person name="Shimizu H."/>
            <person name="Fukuda K."/>
            <person name="Nemoto M."/>
            <person name="Inagaki K."/>
            <person name="Tamura T."/>
        </authorList>
    </citation>
    <scope>NUCLEOTIDE SEQUENCE</scope>
    <source>
        <strain evidence="1">FACHB-1375</strain>
    </source>
</reference>